<evidence type="ECO:0000313" key="4">
    <source>
        <dbReference type="EMBL" id="QIS02908.1"/>
    </source>
</evidence>
<dbReference type="EMBL" id="CP046171">
    <property type="protein sequence ID" value="QIS02908.1"/>
    <property type="molecule type" value="Genomic_DNA"/>
</dbReference>
<dbReference type="Proteomes" id="UP000501705">
    <property type="component" value="Chromosome"/>
</dbReference>
<evidence type="ECO:0000256" key="1">
    <source>
        <dbReference type="ARBA" id="ARBA00023125"/>
    </source>
</evidence>
<gene>
    <name evidence="4" type="ORF">F5X71_11825</name>
</gene>
<sequence>MATTRDYGGISAAERRSRRRAALLDAALDLIAEGGPATVTKRAVCARAHLNDRYFYEHFADRDTLLEAVAQEQTADGIAAVVGAVLATEPQLRAQVHAAAEAALDFLTADPRRKALLLGSHTTEAVNRARLTTQRTIADAMAAMTRELLPDNAVLPVDTDMAAYTIVSGTLELVAAWIRGEFTATREYLTTVIAGMLLTPVELAGRSQGGASEIDRT</sequence>
<dbReference type="SUPFAM" id="SSF46689">
    <property type="entry name" value="Homeodomain-like"/>
    <property type="match status" value="1"/>
</dbReference>
<reference evidence="4 5" key="1">
    <citation type="journal article" date="2019" name="ACS Chem. Biol.">
        <title>Identification and Mobilization of a Cryptic Antibiotic Biosynthesis Gene Locus from a Human-Pathogenic Nocardia Isolate.</title>
        <authorList>
            <person name="Herisse M."/>
            <person name="Ishida K."/>
            <person name="Porter J.L."/>
            <person name="Howden B."/>
            <person name="Hertweck C."/>
            <person name="Stinear T.P."/>
            <person name="Pidot S.J."/>
        </authorList>
    </citation>
    <scope>NUCLEOTIDE SEQUENCE [LARGE SCALE GENOMIC DNA]</scope>
    <source>
        <strain evidence="4 5">AUSMDU00024985</strain>
    </source>
</reference>
<accession>A0A6G9XPS3</accession>
<evidence type="ECO:0000313" key="5">
    <source>
        <dbReference type="Proteomes" id="UP000501705"/>
    </source>
</evidence>
<keyword evidence="1 2" id="KW-0238">DNA-binding</keyword>
<dbReference type="Pfam" id="PF00440">
    <property type="entry name" value="TetR_N"/>
    <property type="match status" value="1"/>
</dbReference>
<dbReference type="AlphaFoldDB" id="A0A6G9XPS3"/>
<dbReference type="Gene3D" id="1.10.357.10">
    <property type="entry name" value="Tetracycline Repressor, domain 2"/>
    <property type="match status" value="1"/>
</dbReference>
<name>A0A6G9XPS3_NOCBR</name>
<dbReference type="GO" id="GO:0003700">
    <property type="term" value="F:DNA-binding transcription factor activity"/>
    <property type="evidence" value="ECO:0007669"/>
    <property type="project" value="TreeGrafter"/>
</dbReference>
<organism evidence="4 5">
    <name type="scientific">Nocardia brasiliensis</name>
    <dbReference type="NCBI Taxonomy" id="37326"/>
    <lineage>
        <taxon>Bacteria</taxon>
        <taxon>Bacillati</taxon>
        <taxon>Actinomycetota</taxon>
        <taxon>Actinomycetes</taxon>
        <taxon>Mycobacteriales</taxon>
        <taxon>Nocardiaceae</taxon>
        <taxon>Nocardia</taxon>
    </lineage>
</organism>
<dbReference type="PANTHER" id="PTHR30055">
    <property type="entry name" value="HTH-TYPE TRANSCRIPTIONAL REGULATOR RUTR"/>
    <property type="match status" value="1"/>
</dbReference>
<proteinExistence type="predicted"/>
<dbReference type="GO" id="GO:0000976">
    <property type="term" value="F:transcription cis-regulatory region binding"/>
    <property type="evidence" value="ECO:0007669"/>
    <property type="project" value="TreeGrafter"/>
</dbReference>
<dbReference type="SUPFAM" id="SSF48498">
    <property type="entry name" value="Tetracyclin repressor-like, C-terminal domain"/>
    <property type="match status" value="1"/>
</dbReference>
<dbReference type="InterPro" id="IPR050109">
    <property type="entry name" value="HTH-type_TetR-like_transc_reg"/>
</dbReference>
<feature type="domain" description="HTH tetR-type" evidence="3">
    <location>
        <begin position="17"/>
        <end position="77"/>
    </location>
</feature>
<feature type="DNA-binding region" description="H-T-H motif" evidence="2">
    <location>
        <begin position="40"/>
        <end position="59"/>
    </location>
</feature>
<dbReference type="PANTHER" id="PTHR30055:SF226">
    <property type="entry name" value="HTH-TYPE TRANSCRIPTIONAL REGULATOR PKSA"/>
    <property type="match status" value="1"/>
</dbReference>
<evidence type="ECO:0000259" key="3">
    <source>
        <dbReference type="PROSITE" id="PS50977"/>
    </source>
</evidence>
<evidence type="ECO:0000256" key="2">
    <source>
        <dbReference type="PROSITE-ProRule" id="PRU00335"/>
    </source>
</evidence>
<dbReference type="RefSeq" id="WP_167461985.1">
    <property type="nucleotide sequence ID" value="NZ_CP046171.1"/>
</dbReference>
<protein>
    <submittedName>
        <fullName evidence="4">TetR family transcriptional regulator</fullName>
    </submittedName>
</protein>
<dbReference type="InterPro" id="IPR036271">
    <property type="entry name" value="Tet_transcr_reg_TetR-rel_C_sf"/>
</dbReference>
<dbReference type="InterPro" id="IPR009057">
    <property type="entry name" value="Homeodomain-like_sf"/>
</dbReference>
<dbReference type="InterPro" id="IPR001647">
    <property type="entry name" value="HTH_TetR"/>
</dbReference>
<dbReference type="PROSITE" id="PS50977">
    <property type="entry name" value="HTH_TETR_2"/>
    <property type="match status" value="1"/>
</dbReference>